<sequence length="302" mass="33276">MGEEWRRKTYYEPRVLIDVERVLDPQAGDSMLCITGAQLEMLRNLTQYLHRRSSYADEYHTDYYLCADNDDWDDIQAIVADLEETLMGCEEITASLDDIASQLACLCSAANRALTDGRTLGPIVDGYLEDGTLIPYDTYGPTTAEEDERCALAQLVYWQAWQVVVNLIGPLDELAIDLLMPVLVGFIATLAGGPVVGIPAALLIMLVRGLVEEKVGGTLDDVLSTWEDAEEDVICAVYVGLATGYREAERLAMEEINSLPVISAVAKIVLHCMVCPWAIMAAKEAYDNESDFAVENVTPGYC</sequence>
<reference evidence="2" key="1">
    <citation type="journal article" date="2014" name="Front. Microbiol.">
        <title>High frequency of phylogenetically diverse reductive dehalogenase-homologous genes in deep subseafloor sedimentary metagenomes.</title>
        <authorList>
            <person name="Kawai M."/>
            <person name="Futagami T."/>
            <person name="Toyoda A."/>
            <person name="Takaki Y."/>
            <person name="Nishi S."/>
            <person name="Hori S."/>
            <person name="Arai W."/>
            <person name="Tsubouchi T."/>
            <person name="Morono Y."/>
            <person name="Uchiyama I."/>
            <person name="Ito T."/>
            <person name="Fujiyama A."/>
            <person name="Inagaki F."/>
            <person name="Takami H."/>
        </authorList>
    </citation>
    <scope>NUCLEOTIDE SEQUENCE</scope>
    <source>
        <strain evidence="2">Expedition CK06-06</strain>
    </source>
</reference>
<feature type="non-terminal residue" evidence="2">
    <location>
        <position position="302"/>
    </location>
</feature>
<gene>
    <name evidence="2" type="ORF">S01H4_03551</name>
</gene>
<proteinExistence type="predicted"/>
<evidence type="ECO:0000256" key="1">
    <source>
        <dbReference type="SAM" id="Phobius"/>
    </source>
</evidence>
<feature type="transmembrane region" description="Helical" evidence="1">
    <location>
        <begin position="178"/>
        <end position="204"/>
    </location>
</feature>
<accession>X0YPA8</accession>
<dbReference type="AlphaFoldDB" id="X0YPA8"/>
<keyword evidence="1" id="KW-0812">Transmembrane</keyword>
<keyword evidence="1" id="KW-0472">Membrane</keyword>
<protein>
    <submittedName>
        <fullName evidence="2">Uncharacterized protein</fullName>
    </submittedName>
</protein>
<dbReference type="EMBL" id="BART01000881">
    <property type="protein sequence ID" value="GAG58104.1"/>
    <property type="molecule type" value="Genomic_DNA"/>
</dbReference>
<comment type="caution">
    <text evidence="2">The sequence shown here is derived from an EMBL/GenBank/DDBJ whole genome shotgun (WGS) entry which is preliminary data.</text>
</comment>
<keyword evidence="1" id="KW-1133">Transmembrane helix</keyword>
<name>X0YPA8_9ZZZZ</name>
<evidence type="ECO:0000313" key="2">
    <source>
        <dbReference type="EMBL" id="GAG58104.1"/>
    </source>
</evidence>
<organism evidence="2">
    <name type="scientific">marine sediment metagenome</name>
    <dbReference type="NCBI Taxonomy" id="412755"/>
    <lineage>
        <taxon>unclassified sequences</taxon>
        <taxon>metagenomes</taxon>
        <taxon>ecological metagenomes</taxon>
    </lineage>
</organism>